<accession>A0A0B2VA09</accession>
<proteinExistence type="predicted"/>
<dbReference type="SUPFAM" id="SSF51735">
    <property type="entry name" value="NAD(P)-binding Rossmann-fold domains"/>
    <property type="match status" value="1"/>
</dbReference>
<dbReference type="STRING" id="6265.A0A0B2VA09"/>
<dbReference type="OrthoDB" id="191139at2759"/>
<comment type="caution">
    <text evidence="2">The sequence shown here is derived from an EMBL/GenBank/DDBJ whole genome shotgun (WGS) entry which is preliminary data.</text>
</comment>
<dbReference type="Proteomes" id="UP000031036">
    <property type="component" value="Unassembled WGS sequence"/>
</dbReference>
<dbReference type="Gene3D" id="3.40.50.720">
    <property type="entry name" value="NAD(P)-binding Rossmann-like Domain"/>
    <property type="match status" value="1"/>
</dbReference>
<sequence>MISGVAVVEDVLIYVFNAAFLAKSTRYPQNRSGMAANGKAYPFIRTILITGSTDGIGRQTALELASRNKENFVIVHGRNVEKCESTVDYIIQENKLPDRSNVGYVAADFSDLKEVARMAAEVEARFPNLNVLLCNAGVLLPKRTESRNGLEMTFQVNHLAHYLLINRLLETLKMNEPSRIIIVSSSLHSWHKIDWDDIMAEQEYDKYLQYSRTKLMNHLTAFALHRLLVQQKCQFRVTSNVVELGSAEQHTQKRARSRSTSLSSSDTTLVLSSGAGTLLTMVESPLLNGISGKYFDYHGRQIRSGSDATDERLQRKLWEYSEELCAEFLKYDDNLNYDRSLE</sequence>
<protein>
    <submittedName>
        <fullName evidence="2">Retinol dehydrogenase 14</fullName>
    </submittedName>
</protein>
<dbReference type="EMBL" id="JPKZ01002107">
    <property type="protein sequence ID" value="KHN78363.1"/>
    <property type="molecule type" value="Genomic_DNA"/>
</dbReference>
<dbReference type="GO" id="GO:0016491">
    <property type="term" value="F:oxidoreductase activity"/>
    <property type="evidence" value="ECO:0007669"/>
    <property type="project" value="UniProtKB-KW"/>
</dbReference>
<evidence type="ECO:0000313" key="2">
    <source>
        <dbReference type="EMBL" id="KHN78363.1"/>
    </source>
</evidence>
<dbReference type="PANTHER" id="PTHR43157:SF31">
    <property type="entry name" value="PHOSPHATIDYLINOSITOL-GLYCAN BIOSYNTHESIS CLASS F PROTEIN"/>
    <property type="match status" value="1"/>
</dbReference>
<reference evidence="2 3" key="1">
    <citation type="submission" date="2014-11" db="EMBL/GenBank/DDBJ databases">
        <title>Genetic blueprint of the zoonotic pathogen Toxocara canis.</title>
        <authorList>
            <person name="Zhu X.-Q."/>
            <person name="Korhonen P.K."/>
            <person name="Cai H."/>
            <person name="Young N.D."/>
            <person name="Nejsum P."/>
            <person name="von Samson-Himmelstjerna G."/>
            <person name="Boag P.R."/>
            <person name="Tan P."/>
            <person name="Li Q."/>
            <person name="Min J."/>
            <person name="Yang Y."/>
            <person name="Wang X."/>
            <person name="Fang X."/>
            <person name="Hall R.S."/>
            <person name="Hofmann A."/>
            <person name="Sternberg P.W."/>
            <person name="Jex A.R."/>
            <person name="Gasser R.B."/>
        </authorList>
    </citation>
    <scope>NUCLEOTIDE SEQUENCE [LARGE SCALE GENOMIC DNA]</scope>
    <source>
        <strain evidence="2">PN_DK_2014</strain>
    </source>
</reference>
<dbReference type="OMA" id="MNIARQH"/>
<dbReference type="Pfam" id="PF00106">
    <property type="entry name" value="adh_short"/>
    <property type="match status" value="1"/>
</dbReference>
<organism evidence="2 3">
    <name type="scientific">Toxocara canis</name>
    <name type="common">Canine roundworm</name>
    <dbReference type="NCBI Taxonomy" id="6265"/>
    <lineage>
        <taxon>Eukaryota</taxon>
        <taxon>Metazoa</taxon>
        <taxon>Ecdysozoa</taxon>
        <taxon>Nematoda</taxon>
        <taxon>Chromadorea</taxon>
        <taxon>Rhabditida</taxon>
        <taxon>Spirurina</taxon>
        <taxon>Ascaridomorpha</taxon>
        <taxon>Ascaridoidea</taxon>
        <taxon>Toxocaridae</taxon>
        <taxon>Toxocara</taxon>
    </lineage>
</organism>
<gene>
    <name evidence="2" type="primary">Rdh14</name>
    <name evidence="2" type="ORF">Tcan_04721</name>
</gene>
<keyword evidence="1" id="KW-0560">Oxidoreductase</keyword>
<dbReference type="InterPro" id="IPR036291">
    <property type="entry name" value="NAD(P)-bd_dom_sf"/>
</dbReference>
<dbReference type="PANTHER" id="PTHR43157">
    <property type="entry name" value="PHOSPHATIDYLINOSITOL-GLYCAN BIOSYNTHESIS CLASS F PROTEIN-RELATED"/>
    <property type="match status" value="1"/>
</dbReference>
<evidence type="ECO:0000313" key="3">
    <source>
        <dbReference type="Proteomes" id="UP000031036"/>
    </source>
</evidence>
<name>A0A0B2VA09_TOXCA</name>
<keyword evidence="3" id="KW-1185">Reference proteome</keyword>
<evidence type="ECO:0000256" key="1">
    <source>
        <dbReference type="ARBA" id="ARBA00023002"/>
    </source>
</evidence>
<dbReference type="AlphaFoldDB" id="A0A0B2VA09"/>
<dbReference type="InterPro" id="IPR002347">
    <property type="entry name" value="SDR_fam"/>
</dbReference>